<evidence type="ECO:0000256" key="1">
    <source>
        <dbReference type="SAM" id="MobiDB-lite"/>
    </source>
</evidence>
<accession>A0A6J4Q2Q3</accession>
<dbReference type="AlphaFoldDB" id="A0A6J4Q2Q3"/>
<sequence length="105" mass="10448">ESCPSARGAGGLCRGRSSAGGFPAGNYRARGADPARDEEPAQGGGVRGVRPGPALRGPDRGDGGHPAGRDGLLHNPGRTHNAPAAHFDVVHAAEGAGRRTSVGPI</sequence>
<dbReference type="EMBL" id="CADCUZ010000132">
    <property type="protein sequence ID" value="CAA9431382.1"/>
    <property type="molecule type" value="Genomic_DNA"/>
</dbReference>
<evidence type="ECO:0000313" key="2">
    <source>
        <dbReference type="EMBL" id="CAA9431382.1"/>
    </source>
</evidence>
<gene>
    <name evidence="2" type="ORF">AVDCRST_MAG55-2685</name>
</gene>
<feature type="region of interest" description="Disordered" evidence="1">
    <location>
        <begin position="1"/>
        <end position="84"/>
    </location>
</feature>
<reference evidence="2" key="1">
    <citation type="submission" date="2020-02" db="EMBL/GenBank/DDBJ databases">
        <authorList>
            <person name="Meier V. D."/>
        </authorList>
    </citation>
    <scope>NUCLEOTIDE SEQUENCE</scope>
    <source>
        <strain evidence="2">AVDCRST_MAG55</strain>
    </source>
</reference>
<protein>
    <submittedName>
        <fullName evidence="2">Uncharacterized protein</fullName>
    </submittedName>
</protein>
<feature type="compositionally biased region" description="Basic and acidic residues" evidence="1">
    <location>
        <begin position="30"/>
        <end position="39"/>
    </location>
</feature>
<feature type="compositionally biased region" description="Basic and acidic residues" evidence="1">
    <location>
        <begin position="57"/>
        <end position="72"/>
    </location>
</feature>
<name>A0A6J4Q2Q3_9ACTN</name>
<feature type="non-terminal residue" evidence="2">
    <location>
        <position position="1"/>
    </location>
</feature>
<organism evidence="2">
    <name type="scientific">uncultured Rubrobacteraceae bacterium</name>
    <dbReference type="NCBI Taxonomy" id="349277"/>
    <lineage>
        <taxon>Bacteria</taxon>
        <taxon>Bacillati</taxon>
        <taxon>Actinomycetota</taxon>
        <taxon>Rubrobacteria</taxon>
        <taxon>Rubrobacterales</taxon>
        <taxon>Rubrobacteraceae</taxon>
        <taxon>environmental samples</taxon>
    </lineage>
</organism>
<feature type="non-terminal residue" evidence="2">
    <location>
        <position position="105"/>
    </location>
</feature>
<proteinExistence type="predicted"/>